<accession>A0AAD8JV80</accession>
<evidence type="ECO:0000313" key="2">
    <source>
        <dbReference type="EMBL" id="KAK1410129.1"/>
    </source>
</evidence>
<comment type="caution">
    <text evidence="2">The sequence shown here is derived from an EMBL/GenBank/DDBJ whole genome shotgun (WGS) entry which is preliminary data.</text>
</comment>
<evidence type="ECO:0000313" key="3">
    <source>
        <dbReference type="Proteomes" id="UP001229421"/>
    </source>
</evidence>
<evidence type="ECO:0000256" key="1">
    <source>
        <dbReference type="SAM" id="Phobius"/>
    </source>
</evidence>
<dbReference type="EMBL" id="JAUHHV010000010">
    <property type="protein sequence ID" value="KAK1410129.1"/>
    <property type="molecule type" value="Genomic_DNA"/>
</dbReference>
<reference evidence="2" key="1">
    <citation type="journal article" date="2023" name="bioRxiv">
        <title>Improved chromosome-level genome assembly for marigold (Tagetes erecta).</title>
        <authorList>
            <person name="Jiang F."/>
            <person name="Yuan L."/>
            <person name="Wang S."/>
            <person name="Wang H."/>
            <person name="Xu D."/>
            <person name="Wang A."/>
            <person name="Fan W."/>
        </authorList>
    </citation>
    <scope>NUCLEOTIDE SEQUENCE</scope>
    <source>
        <strain evidence="2">WSJ</strain>
        <tissue evidence="2">Leaf</tissue>
    </source>
</reference>
<dbReference type="Proteomes" id="UP001229421">
    <property type="component" value="Unassembled WGS sequence"/>
</dbReference>
<organism evidence="2 3">
    <name type="scientific">Tagetes erecta</name>
    <name type="common">African marigold</name>
    <dbReference type="NCBI Taxonomy" id="13708"/>
    <lineage>
        <taxon>Eukaryota</taxon>
        <taxon>Viridiplantae</taxon>
        <taxon>Streptophyta</taxon>
        <taxon>Embryophyta</taxon>
        <taxon>Tracheophyta</taxon>
        <taxon>Spermatophyta</taxon>
        <taxon>Magnoliopsida</taxon>
        <taxon>eudicotyledons</taxon>
        <taxon>Gunneridae</taxon>
        <taxon>Pentapetalae</taxon>
        <taxon>asterids</taxon>
        <taxon>campanulids</taxon>
        <taxon>Asterales</taxon>
        <taxon>Asteraceae</taxon>
        <taxon>Asteroideae</taxon>
        <taxon>Heliantheae alliance</taxon>
        <taxon>Tageteae</taxon>
        <taxon>Tagetes</taxon>
    </lineage>
</organism>
<keyword evidence="1" id="KW-1133">Transmembrane helix</keyword>
<name>A0AAD8JV80_TARER</name>
<dbReference type="AlphaFoldDB" id="A0AAD8JV80"/>
<keyword evidence="1" id="KW-0472">Membrane</keyword>
<sequence>MWLQHRSQRCRKAIAFTHIFCMYVQKVIREVQEGIVVLFSRCHFKTDLVQIDRQISLRCIIIITTITCFILLYQNITSLYFVIIVMHSHLSRFIN</sequence>
<keyword evidence="1" id="KW-0812">Transmembrane</keyword>
<keyword evidence="3" id="KW-1185">Reference proteome</keyword>
<proteinExistence type="predicted"/>
<gene>
    <name evidence="2" type="ORF">QVD17_36662</name>
</gene>
<feature type="transmembrane region" description="Helical" evidence="1">
    <location>
        <begin position="55"/>
        <end position="72"/>
    </location>
</feature>
<protein>
    <submittedName>
        <fullName evidence="2">Uncharacterized protein</fullName>
    </submittedName>
</protein>